<dbReference type="KEGG" id="laq:GLA29479_1754"/>
<proteinExistence type="predicted"/>
<evidence type="ECO:0000313" key="3">
    <source>
        <dbReference type="Proteomes" id="UP000060787"/>
    </source>
</evidence>
<feature type="compositionally biased region" description="Basic residues" evidence="1">
    <location>
        <begin position="1"/>
        <end position="11"/>
    </location>
</feature>
<feature type="region of interest" description="Disordered" evidence="1">
    <location>
        <begin position="1"/>
        <end position="35"/>
    </location>
</feature>
<dbReference type="PATRIC" id="fig|84531.7.peg.1727"/>
<protein>
    <submittedName>
        <fullName evidence="2">Uncharacterized protein</fullName>
    </submittedName>
</protein>
<dbReference type="AlphaFoldDB" id="A0A0S2DV81"/>
<evidence type="ECO:0000256" key="1">
    <source>
        <dbReference type="SAM" id="MobiDB-lite"/>
    </source>
</evidence>
<evidence type="ECO:0000313" key="2">
    <source>
        <dbReference type="EMBL" id="ALN81005.1"/>
    </source>
</evidence>
<dbReference type="KEGG" id="lab:LA76x_2875"/>
<dbReference type="OrthoDB" id="6028377at2"/>
<reference evidence="2 3" key="1">
    <citation type="journal article" date="2015" name="BMC Genomics">
        <title>Comparative genomics and metabolic profiling of the genus Lysobacter.</title>
        <authorList>
            <person name="de Bruijn I."/>
            <person name="Cheng X."/>
            <person name="de Jager V."/>
            <person name="Exposito R.G."/>
            <person name="Watrous J."/>
            <person name="Patel N."/>
            <person name="Postma J."/>
            <person name="Dorrestein P.C."/>
            <person name="Kobayashi D."/>
            <person name="Raaijmakers J.M."/>
        </authorList>
    </citation>
    <scope>NUCLEOTIDE SEQUENCE [LARGE SCALE GENOMIC DNA]</scope>
    <source>
        <strain evidence="2 3">76</strain>
    </source>
</reference>
<dbReference type="RefSeq" id="WP_057918169.1">
    <property type="nucleotide sequence ID" value="NZ_CP011129.1"/>
</dbReference>
<dbReference type="STRING" id="84531.LA76x_2875"/>
<accession>A0A0S2DV81</accession>
<dbReference type="EMBL" id="CP011129">
    <property type="protein sequence ID" value="ALN81005.1"/>
    <property type="molecule type" value="Genomic_DNA"/>
</dbReference>
<sequence length="103" mass="11162">MEGRAKKKARRSAGNAANEALAPRTRVARRRAQGESPNPIERYIACFATAREAASAAGVSAAMLRRMRVRGYVSTRARALLMAQACEFRIEAVELMALPKGDG</sequence>
<name>A0A0S2DV81_LYSAN</name>
<keyword evidence="3" id="KW-1185">Reference proteome</keyword>
<dbReference type="Proteomes" id="UP000060787">
    <property type="component" value="Chromosome"/>
</dbReference>
<gene>
    <name evidence="2" type="ORF">LA76x_2875</name>
</gene>
<organism evidence="2 3">
    <name type="scientific">Lysobacter antibioticus</name>
    <dbReference type="NCBI Taxonomy" id="84531"/>
    <lineage>
        <taxon>Bacteria</taxon>
        <taxon>Pseudomonadati</taxon>
        <taxon>Pseudomonadota</taxon>
        <taxon>Gammaproteobacteria</taxon>
        <taxon>Lysobacterales</taxon>
        <taxon>Lysobacteraceae</taxon>
        <taxon>Lysobacter</taxon>
    </lineage>
</organism>